<dbReference type="GO" id="GO:0003779">
    <property type="term" value="F:actin binding"/>
    <property type="evidence" value="ECO:0007669"/>
    <property type="project" value="UniProtKB-KW"/>
</dbReference>
<organism evidence="10 11">
    <name type="scientific">Armadillidium nasatum</name>
    <dbReference type="NCBI Taxonomy" id="96803"/>
    <lineage>
        <taxon>Eukaryota</taxon>
        <taxon>Metazoa</taxon>
        <taxon>Ecdysozoa</taxon>
        <taxon>Arthropoda</taxon>
        <taxon>Crustacea</taxon>
        <taxon>Multicrustacea</taxon>
        <taxon>Malacostraca</taxon>
        <taxon>Eumalacostraca</taxon>
        <taxon>Peracarida</taxon>
        <taxon>Isopoda</taxon>
        <taxon>Oniscidea</taxon>
        <taxon>Crinocheta</taxon>
        <taxon>Armadillidiidae</taxon>
        <taxon>Armadillidium</taxon>
    </lineage>
</organism>
<evidence type="ECO:0000313" key="10">
    <source>
        <dbReference type="EMBL" id="KAB7503596.1"/>
    </source>
</evidence>
<accession>A0A5N5TAF0</accession>
<keyword evidence="5" id="KW-0009">Actin-binding</keyword>
<dbReference type="OrthoDB" id="2914378at2759"/>
<dbReference type="PANTHER" id="PTHR46256:SF3">
    <property type="entry name" value="MYOSIN MOTOR DOMAIN-CONTAINING PROTEIN"/>
    <property type="match status" value="1"/>
</dbReference>
<keyword evidence="4" id="KW-0677">Repeat</keyword>
<dbReference type="GO" id="GO:0030832">
    <property type="term" value="P:regulation of actin filament length"/>
    <property type="evidence" value="ECO:0007669"/>
    <property type="project" value="TreeGrafter"/>
</dbReference>
<evidence type="ECO:0000256" key="8">
    <source>
        <dbReference type="SAM" id="Coils"/>
    </source>
</evidence>
<evidence type="ECO:0000256" key="7">
    <source>
        <dbReference type="ARBA" id="ARBA00023273"/>
    </source>
</evidence>
<dbReference type="SUPFAM" id="SSF56112">
    <property type="entry name" value="Protein kinase-like (PK-like)"/>
    <property type="match status" value="1"/>
</dbReference>
<dbReference type="AlphaFoldDB" id="A0A5N5TAF0"/>
<protein>
    <submittedName>
        <fullName evidence="10">TRAF2 and NCK-interacting protein kinase</fullName>
    </submittedName>
</protein>
<evidence type="ECO:0000259" key="9">
    <source>
        <dbReference type="PROSITE" id="PS50011"/>
    </source>
</evidence>
<reference evidence="10 11" key="1">
    <citation type="journal article" date="2019" name="PLoS Biol.">
        <title>Sex chromosomes control vertical transmission of feminizing Wolbachia symbionts in an isopod.</title>
        <authorList>
            <person name="Becking T."/>
            <person name="Chebbi M.A."/>
            <person name="Giraud I."/>
            <person name="Moumen B."/>
            <person name="Laverre T."/>
            <person name="Caubet Y."/>
            <person name="Peccoud J."/>
            <person name="Gilbert C."/>
            <person name="Cordaux R."/>
        </authorList>
    </citation>
    <scope>NUCLEOTIDE SEQUENCE [LARGE SCALE GENOMIC DNA]</scope>
    <source>
        <strain evidence="10">ANa2</strain>
        <tissue evidence="10">Whole body excluding digestive tract and cuticle</tissue>
    </source>
</reference>
<dbReference type="Proteomes" id="UP000326759">
    <property type="component" value="Unassembled WGS sequence"/>
</dbReference>
<dbReference type="GO" id="GO:0004674">
    <property type="term" value="F:protein serine/threonine kinase activity"/>
    <property type="evidence" value="ECO:0007669"/>
    <property type="project" value="TreeGrafter"/>
</dbReference>
<evidence type="ECO:0000256" key="1">
    <source>
        <dbReference type="ARBA" id="ARBA00004245"/>
    </source>
</evidence>
<evidence type="ECO:0000256" key="4">
    <source>
        <dbReference type="ARBA" id="ARBA00022737"/>
    </source>
</evidence>
<feature type="domain" description="Protein kinase" evidence="9">
    <location>
        <begin position="1"/>
        <end position="235"/>
    </location>
</feature>
<evidence type="ECO:0000256" key="3">
    <source>
        <dbReference type="ARBA" id="ARBA00022490"/>
    </source>
</evidence>
<dbReference type="GO" id="GO:0000146">
    <property type="term" value="F:microfilament motor activity"/>
    <property type="evidence" value="ECO:0007669"/>
    <property type="project" value="TreeGrafter"/>
</dbReference>
<evidence type="ECO:0000313" key="11">
    <source>
        <dbReference type="Proteomes" id="UP000326759"/>
    </source>
</evidence>
<keyword evidence="11" id="KW-1185">Reference proteome</keyword>
<dbReference type="GO" id="GO:0042995">
    <property type="term" value="C:cell projection"/>
    <property type="evidence" value="ECO:0007669"/>
    <property type="project" value="UniProtKB-SubCell"/>
</dbReference>
<keyword evidence="10" id="KW-0418">Kinase</keyword>
<gene>
    <name evidence="10" type="primary">TNIK</name>
    <name evidence="10" type="ORF">Anas_07989</name>
</gene>
<dbReference type="InterPro" id="IPR000719">
    <property type="entry name" value="Prot_kinase_dom"/>
</dbReference>
<dbReference type="InterPro" id="IPR008271">
    <property type="entry name" value="Ser/Thr_kinase_AS"/>
</dbReference>
<dbReference type="GO" id="GO:0005524">
    <property type="term" value="F:ATP binding"/>
    <property type="evidence" value="ECO:0007669"/>
    <property type="project" value="InterPro"/>
</dbReference>
<dbReference type="PROSITE" id="PS00108">
    <property type="entry name" value="PROTEIN_KINASE_ST"/>
    <property type="match status" value="1"/>
</dbReference>
<comment type="subcellular location">
    <subcellularLocation>
        <location evidence="2">Cell projection</location>
    </subcellularLocation>
    <subcellularLocation>
        <location evidence="1">Cytoplasm</location>
        <location evidence="1">Cytoskeleton</location>
    </subcellularLocation>
</comment>
<comment type="caution">
    <text evidence="10">The sequence shown here is derived from an EMBL/GenBank/DDBJ whole genome shotgun (WGS) entry which is preliminary data.</text>
</comment>
<sequence length="235" mass="27287">MLSTILLLERYLDDRSKFVNDNSKISGILFYNLSTNCRSELPGRRGGHSKMSYMGCRVAIKVMENIGENLEEIEEEFLVLRDLSIHPNLPTFYGIFLKRGHKQEEDQAWLVIELCSRGSVTDLVQALLRRNQKLSEMQIAYIIKETVYGLIYLHENHCMHRDIKGHNILLTESGDVKLVDFGVSSHLASTWGRRNTSVGTPYWMAPELRYCQELCIRLMEFVLTWHHFTHLGNRL</sequence>
<evidence type="ECO:0000256" key="5">
    <source>
        <dbReference type="ARBA" id="ARBA00023203"/>
    </source>
</evidence>
<dbReference type="InterPro" id="IPR011009">
    <property type="entry name" value="Kinase-like_dom_sf"/>
</dbReference>
<dbReference type="PROSITE" id="PS50011">
    <property type="entry name" value="PROTEIN_KINASE_DOM"/>
    <property type="match status" value="1"/>
</dbReference>
<name>A0A5N5TAF0_9CRUS</name>
<dbReference type="InterPro" id="IPR052409">
    <property type="entry name" value="Myosin-III_kinase_activity"/>
</dbReference>
<evidence type="ECO:0000256" key="6">
    <source>
        <dbReference type="ARBA" id="ARBA00023212"/>
    </source>
</evidence>
<keyword evidence="10" id="KW-0808">Transferase</keyword>
<feature type="coiled-coil region" evidence="8">
    <location>
        <begin position="56"/>
        <end position="83"/>
    </location>
</feature>
<dbReference type="GO" id="GO:0005856">
    <property type="term" value="C:cytoskeleton"/>
    <property type="evidence" value="ECO:0007669"/>
    <property type="project" value="UniProtKB-SubCell"/>
</dbReference>
<dbReference type="Gene3D" id="1.10.510.10">
    <property type="entry name" value="Transferase(Phosphotransferase) domain 1"/>
    <property type="match status" value="1"/>
</dbReference>
<dbReference type="SMART" id="SM00220">
    <property type="entry name" value="S_TKc"/>
    <property type="match status" value="1"/>
</dbReference>
<keyword evidence="8" id="KW-0175">Coiled coil</keyword>
<proteinExistence type="predicted"/>
<dbReference type="EMBL" id="SEYY01004825">
    <property type="protein sequence ID" value="KAB7503596.1"/>
    <property type="molecule type" value="Genomic_DNA"/>
</dbReference>
<dbReference type="Pfam" id="PF00069">
    <property type="entry name" value="Pkinase"/>
    <property type="match status" value="1"/>
</dbReference>
<keyword evidence="6" id="KW-0206">Cytoskeleton</keyword>
<keyword evidence="3" id="KW-0963">Cytoplasm</keyword>
<evidence type="ECO:0000256" key="2">
    <source>
        <dbReference type="ARBA" id="ARBA00004316"/>
    </source>
</evidence>
<dbReference type="PANTHER" id="PTHR46256">
    <property type="entry name" value="AGAP011099-PA"/>
    <property type="match status" value="1"/>
</dbReference>
<keyword evidence="7" id="KW-0966">Cell projection</keyword>